<dbReference type="Gene3D" id="3.90.770.10">
    <property type="entry name" value="3-hydroxy-3-methylglutaryl-coenzyme A Reductase, Chain A, domain 2"/>
    <property type="match status" value="2"/>
</dbReference>
<dbReference type="InterPro" id="IPR009029">
    <property type="entry name" value="HMG_CoA_Rdtase_sub-bd_dom_sf"/>
</dbReference>
<dbReference type="KEGG" id="vpi:BW732_03770"/>
<name>A0A1Q2D578_9ENTE</name>
<dbReference type="EMBL" id="CP019609">
    <property type="protein sequence ID" value="AQP53441.1"/>
    <property type="molecule type" value="Genomic_DNA"/>
</dbReference>
<dbReference type="UniPathway" id="UPA00257">
    <property type="reaction ID" value="UER00367"/>
</dbReference>
<comment type="pathway">
    <text evidence="3">Metabolic intermediate metabolism; (R)-mevalonate degradation; (S)-3-hydroxy-3-methylglutaryl-CoA from (R)-mevalonate: step 1/1.</text>
</comment>
<dbReference type="GO" id="GO:0004420">
    <property type="term" value="F:hydroxymethylglutaryl-CoA reductase (NADPH) activity"/>
    <property type="evidence" value="ECO:0007669"/>
    <property type="project" value="InterPro"/>
</dbReference>
<dbReference type="GO" id="GO:0140643">
    <property type="term" value="F:hydroxymethylglutaryl-CoA reductase (NADH) activity"/>
    <property type="evidence" value="ECO:0007669"/>
    <property type="project" value="UniProtKB-EC"/>
</dbReference>
<dbReference type="PANTHER" id="PTHR10572">
    <property type="entry name" value="3-HYDROXY-3-METHYLGLUTARYL-COENZYME A REDUCTASE"/>
    <property type="match status" value="1"/>
</dbReference>
<dbReference type="OrthoDB" id="9764892at2"/>
<evidence type="ECO:0000313" key="5">
    <source>
        <dbReference type="Proteomes" id="UP000188246"/>
    </source>
</evidence>
<comment type="catalytic activity">
    <reaction evidence="3">
        <text>(R)-mevalonate + 2 NAD(+) + CoA = (3S)-3-hydroxy-3-methylglutaryl-CoA + 2 NADH + 2 H(+)</text>
        <dbReference type="Rhea" id="RHEA:14833"/>
        <dbReference type="ChEBI" id="CHEBI:15378"/>
        <dbReference type="ChEBI" id="CHEBI:36464"/>
        <dbReference type="ChEBI" id="CHEBI:43074"/>
        <dbReference type="ChEBI" id="CHEBI:57287"/>
        <dbReference type="ChEBI" id="CHEBI:57540"/>
        <dbReference type="ChEBI" id="CHEBI:57945"/>
        <dbReference type="EC" id="1.1.1.88"/>
    </reaction>
</comment>
<dbReference type="InterPro" id="IPR009023">
    <property type="entry name" value="HMG_CoA_Rdtase_NAD(P)-bd_sf"/>
</dbReference>
<organism evidence="4 5">
    <name type="scientific">Vagococcus penaei</name>
    <dbReference type="NCBI Taxonomy" id="633807"/>
    <lineage>
        <taxon>Bacteria</taxon>
        <taxon>Bacillati</taxon>
        <taxon>Bacillota</taxon>
        <taxon>Bacilli</taxon>
        <taxon>Lactobacillales</taxon>
        <taxon>Enterococcaceae</taxon>
        <taxon>Vagococcus</taxon>
    </lineage>
</organism>
<gene>
    <name evidence="4" type="ORF">BW732_03770</name>
</gene>
<dbReference type="STRING" id="633807.BW732_03770"/>
<evidence type="ECO:0000256" key="1">
    <source>
        <dbReference type="ARBA" id="ARBA00007661"/>
    </source>
</evidence>
<comment type="similarity">
    <text evidence="1 3">Belongs to the HMG-CoA reductase family.</text>
</comment>
<dbReference type="Proteomes" id="UP000188246">
    <property type="component" value="Chromosome"/>
</dbReference>
<evidence type="ECO:0000313" key="4">
    <source>
        <dbReference type="EMBL" id="AQP53441.1"/>
    </source>
</evidence>
<dbReference type="GO" id="GO:0015936">
    <property type="term" value="P:coenzyme A metabolic process"/>
    <property type="evidence" value="ECO:0007669"/>
    <property type="project" value="InterPro"/>
</dbReference>
<dbReference type="SUPFAM" id="SSF55035">
    <property type="entry name" value="NAD-binding domain of HMG-CoA reductase"/>
    <property type="match status" value="1"/>
</dbReference>
<dbReference type="Pfam" id="PF00368">
    <property type="entry name" value="HMG-CoA_red"/>
    <property type="match status" value="1"/>
</dbReference>
<keyword evidence="3" id="KW-0520">NAD</keyword>
<evidence type="ECO:0000256" key="3">
    <source>
        <dbReference type="RuleBase" id="RU361219"/>
    </source>
</evidence>
<keyword evidence="5" id="KW-1185">Reference proteome</keyword>
<dbReference type="InterPro" id="IPR023076">
    <property type="entry name" value="HMG_CoA_Rdtase_CS"/>
</dbReference>
<dbReference type="InterPro" id="IPR023074">
    <property type="entry name" value="HMG_CoA_Rdtase_cat_sf"/>
</dbReference>
<accession>A0A1Q2D578</accession>
<dbReference type="PROSITE" id="PS01192">
    <property type="entry name" value="HMG_COA_REDUCTASE_3"/>
    <property type="match status" value="1"/>
</dbReference>
<dbReference type="NCBIfam" id="TIGR00532">
    <property type="entry name" value="HMG_CoA_R_NAD"/>
    <property type="match status" value="1"/>
</dbReference>
<dbReference type="PROSITE" id="PS50065">
    <property type="entry name" value="HMG_COA_REDUCTASE_4"/>
    <property type="match status" value="1"/>
</dbReference>
<sequence>MSQKPTKFYQLSREERLEQLKDNLTTESYQQYLTQSLLDDAVANSLIENQVSQFPLPLGVARNFIVNQQAYTIPMVVEEPSVIAACSNAAKIFQPDGFTTSCEESLMTGQIILTDVSHLEDAKAHLLKHFSEIQQLAQDCHPSIVKRGGGLKTLDVRFFSDHVTATDYLTVYLTVDTKDAMGANIVNTILEGVTPLVADLTSGTVLMSILSNYTTQSLVTANCAIDIDLIPNKSAVAQKDLAQKIVAASQYAKLDPYRAATHNKGIMNGVDSVIIATGNDPRAVEAGIHAYAARNGRYEGLSDWKIQDNQLVGTLTLPLSIGTVGGAISVLPLAKANLDLLGNPTALELAQIVVAVGLAQNFAALKALVSEGIQKGHMALHASSLAIQVGATGPEIEQVATALRQESQMNTMIATKILAELRR</sequence>
<dbReference type="Gene3D" id="1.10.8.660">
    <property type="match status" value="1"/>
</dbReference>
<reference evidence="4 5" key="1">
    <citation type="journal article" date="2010" name="Int. J. Syst. Evol. Microbiol.">
        <title>Vagococcus penaei sp. nov., isolated from spoilage microbiota of cooked shrimp (Penaeus vannamei).</title>
        <authorList>
            <person name="Jaffres E."/>
            <person name="Prevost H."/>
            <person name="Rossero A."/>
            <person name="Joffraud J.J."/>
            <person name="Dousset X."/>
        </authorList>
    </citation>
    <scope>NUCLEOTIDE SEQUENCE [LARGE SCALE GENOMIC DNA]</scope>
    <source>
        <strain evidence="4 5">CD276</strain>
    </source>
</reference>
<dbReference type="RefSeq" id="WP_077275530.1">
    <property type="nucleotide sequence ID" value="NZ_CP019609.1"/>
</dbReference>
<dbReference type="InterPro" id="IPR004553">
    <property type="entry name" value="HMG_CoA_Rdtase_bac-typ"/>
</dbReference>
<keyword evidence="2 3" id="KW-0560">Oxidoreductase</keyword>
<evidence type="ECO:0000256" key="2">
    <source>
        <dbReference type="ARBA" id="ARBA00023002"/>
    </source>
</evidence>
<dbReference type="CDD" id="cd00644">
    <property type="entry name" value="HMG-CoA_reductase_classII"/>
    <property type="match status" value="1"/>
</dbReference>
<dbReference type="PANTHER" id="PTHR10572:SF24">
    <property type="entry name" value="3-HYDROXY-3-METHYLGLUTARYL-COENZYME A REDUCTASE"/>
    <property type="match status" value="1"/>
</dbReference>
<dbReference type="SUPFAM" id="SSF56542">
    <property type="entry name" value="Substrate-binding domain of HMG-CoA reductase"/>
    <property type="match status" value="1"/>
</dbReference>
<proteinExistence type="inferred from homology"/>
<dbReference type="InterPro" id="IPR002202">
    <property type="entry name" value="HMG_CoA_Rdtase"/>
</dbReference>
<protein>
    <recommendedName>
        <fullName evidence="3">3-hydroxy-3-methylglutaryl coenzyme A reductase</fullName>
        <shortName evidence="3">HMG-CoA reductase</shortName>
        <ecNumber evidence="3">1.1.1.88</ecNumber>
    </recommendedName>
</protein>
<dbReference type="PRINTS" id="PR00071">
    <property type="entry name" value="HMGCOARDTASE"/>
</dbReference>
<dbReference type="EC" id="1.1.1.88" evidence="3"/>
<dbReference type="AlphaFoldDB" id="A0A1Q2D578"/>